<reference evidence="3" key="1">
    <citation type="submission" date="2018-05" db="EMBL/GenBank/DDBJ databases">
        <authorList>
            <person name="Li Y."/>
        </authorList>
    </citation>
    <scope>NUCLEOTIDE SEQUENCE [LARGE SCALE GENOMIC DNA]</scope>
    <source>
        <strain evidence="3">sk1b4</strain>
    </source>
</reference>
<evidence type="ECO:0000256" key="1">
    <source>
        <dbReference type="SAM" id="MobiDB-lite"/>
    </source>
</evidence>
<proteinExistence type="predicted"/>
<evidence type="ECO:0000313" key="3">
    <source>
        <dbReference type="Proteomes" id="UP000245283"/>
    </source>
</evidence>
<feature type="region of interest" description="Disordered" evidence="1">
    <location>
        <begin position="106"/>
        <end position="132"/>
    </location>
</feature>
<organism evidence="2 3">
    <name type="scientific">Ancrocorticia populi</name>
    <dbReference type="NCBI Taxonomy" id="2175228"/>
    <lineage>
        <taxon>Bacteria</taxon>
        <taxon>Bacillati</taxon>
        <taxon>Actinomycetota</taxon>
        <taxon>Actinomycetes</taxon>
        <taxon>Actinomycetales</taxon>
        <taxon>Actinomycetaceae</taxon>
        <taxon>Ancrocorticia</taxon>
    </lineage>
</organism>
<accession>A0A2V1K712</accession>
<dbReference type="AlphaFoldDB" id="A0A2V1K712"/>
<name>A0A2V1K712_9ACTO</name>
<gene>
    <name evidence="2" type="ORF">DD236_00210</name>
</gene>
<dbReference type="Proteomes" id="UP000245283">
    <property type="component" value="Unassembled WGS sequence"/>
</dbReference>
<evidence type="ECO:0000313" key="2">
    <source>
        <dbReference type="EMBL" id="PWF26883.1"/>
    </source>
</evidence>
<sequence length="132" mass="14045">MAGQLRFRAQIGRLYDPGLGNRHADGICGDVVNVAFVVELLLLGVQERAFVVGGGFEQIEDDADDGAQLRDPGQAGVVGADVDVHGQQGGQLDKCGCEVVHDELPKIRTTPGGRQPRNMVDQQVHGCSRGLE</sequence>
<comment type="caution">
    <text evidence="2">The sequence shown here is derived from an EMBL/GenBank/DDBJ whole genome shotgun (WGS) entry which is preliminary data.</text>
</comment>
<dbReference type="EMBL" id="QETB01000001">
    <property type="protein sequence ID" value="PWF26883.1"/>
    <property type="molecule type" value="Genomic_DNA"/>
</dbReference>
<protein>
    <submittedName>
        <fullName evidence="2">Uncharacterized protein</fullName>
    </submittedName>
</protein>
<keyword evidence="3" id="KW-1185">Reference proteome</keyword>